<comment type="caution">
    <text evidence="1">The sequence shown here is derived from an EMBL/GenBank/DDBJ whole genome shotgun (WGS) entry which is preliminary data.</text>
</comment>
<reference evidence="1 2" key="1">
    <citation type="submission" date="2020-04" db="EMBL/GenBank/DDBJ databases">
        <title>Plant Genome Project.</title>
        <authorList>
            <person name="Zhang R.-G."/>
        </authorList>
    </citation>
    <scope>NUCLEOTIDE SEQUENCE [LARGE SCALE GENOMIC DNA]</scope>
    <source>
        <strain evidence="1">YNK0</strain>
        <tissue evidence="1">Leaf</tissue>
    </source>
</reference>
<name>A0A834ZLJ2_TETSI</name>
<dbReference type="OMA" id="TERAHCI"/>
<dbReference type="Gene3D" id="1.25.40.10">
    <property type="entry name" value="Tetratricopeptide repeat domain"/>
    <property type="match status" value="1"/>
</dbReference>
<dbReference type="Proteomes" id="UP000655225">
    <property type="component" value="Unassembled WGS sequence"/>
</dbReference>
<dbReference type="AlphaFoldDB" id="A0A834ZLJ2"/>
<evidence type="ECO:0000313" key="2">
    <source>
        <dbReference type="Proteomes" id="UP000655225"/>
    </source>
</evidence>
<sequence length="92" mass="10712">MKNGEMDRARKCYETANDKLCDDEEAAQLFAASAELEEGCMEIGRARVIYECALGFIPKGRLEGLYRKFEAFEQKINYVLYEELDTEIWSKR</sequence>
<accession>A0A834ZLJ2</accession>
<dbReference type="InterPro" id="IPR011990">
    <property type="entry name" value="TPR-like_helical_dom_sf"/>
</dbReference>
<protein>
    <submittedName>
        <fullName evidence="1">Uncharacterized protein</fullName>
    </submittedName>
</protein>
<evidence type="ECO:0000313" key="1">
    <source>
        <dbReference type="EMBL" id="KAF8407775.1"/>
    </source>
</evidence>
<dbReference type="EMBL" id="JABCRI010000004">
    <property type="protein sequence ID" value="KAF8407775.1"/>
    <property type="molecule type" value="Genomic_DNA"/>
</dbReference>
<dbReference type="OrthoDB" id="1659917at2759"/>
<gene>
    <name evidence="1" type="ORF">HHK36_006911</name>
</gene>
<keyword evidence="2" id="KW-1185">Reference proteome</keyword>
<proteinExistence type="predicted"/>
<organism evidence="1 2">
    <name type="scientific">Tetracentron sinense</name>
    <name type="common">Spur-leaf</name>
    <dbReference type="NCBI Taxonomy" id="13715"/>
    <lineage>
        <taxon>Eukaryota</taxon>
        <taxon>Viridiplantae</taxon>
        <taxon>Streptophyta</taxon>
        <taxon>Embryophyta</taxon>
        <taxon>Tracheophyta</taxon>
        <taxon>Spermatophyta</taxon>
        <taxon>Magnoliopsida</taxon>
        <taxon>Trochodendrales</taxon>
        <taxon>Trochodendraceae</taxon>
        <taxon>Tetracentron</taxon>
    </lineage>
</organism>